<dbReference type="RefSeq" id="WP_072782632.1">
    <property type="nucleotide sequence ID" value="NZ_CP045292.1"/>
</dbReference>
<keyword evidence="3" id="KW-1185">Reference proteome</keyword>
<reference evidence="2 3" key="1">
    <citation type="submission" date="2016-11" db="EMBL/GenBank/DDBJ databases">
        <authorList>
            <person name="Jaros S."/>
            <person name="Januszkiewicz K."/>
            <person name="Wedrychowicz H."/>
        </authorList>
    </citation>
    <scope>NUCLEOTIDE SEQUENCE [LARGE SCALE GENOMIC DNA]</scope>
    <source>
        <strain evidence="2 3">DSM 22807</strain>
    </source>
</reference>
<dbReference type="Proteomes" id="UP000184232">
    <property type="component" value="Unassembled WGS sequence"/>
</dbReference>
<dbReference type="OrthoDB" id="1403331at2"/>
<evidence type="ECO:0000256" key="1">
    <source>
        <dbReference type="SAM" id="SignalP"/>
    </source>
</evidence>
<name>A0A1M6F158_9FLAO</name>
<evidence type="ECO:0000313" key="3">
    <source>
        <dbReference type="Proteomes" id="UP000184232"/>
    </source>
</evidence>
<protein>
    <submittedName>
        <fullName evidence="2">Uncharacterized protein</fullName>
    </submittedName>
</protein>
<feature type="chain" id="PRO_5009917262" evidence="1">
    <location>
        <begin position="20"/>
        <end position="532"/>
    </location>
</feature>
<organism evidence="2 3">
    <name type="scientific">Flavobacterium haoranii</name>
    <dbReference type="NCBI Taxonomy" id="683124"/>
    <lineage>
        <taxon>Bacteria</taxon>
        <taxon>Pseudomonadati</taxon>
        <taxon>Bacteroidota</taxon>
        <taxon>Flavobacteriia</taxon>
        <taxon>Flavobacteriales</taxon>
        <taxon>Flavobacteriaceae</taxon>
        <taxon>Flavobacterium</taxon>
    </lineage>
</organism>
<dbReference type="STRING" id="683124.SAMN05444337_1098"/>
<accession>A0A1M6F158</accession>
<keyword evidence="1" id="KW-0732">Signal</keyword>
<proteinExistence type="predicted"/>
<dbReference type="EMBL" id="FQZH01000001">
    <property type="protein sequence ID" value="SHI91395.1"/>
    <property type="molecule type" value="Genomic_DNA"/>
</dbReference>
<dbReference type="AlphaFoldDB" id="A0A1M6F158"/>
<sequence length="532" mass="61438">MNFKSIFFALLLIVLSANFAIGQSTDFKVTKSEIFKDKNTNSDLAFSASDDKGGLVLLRHLYSKLGMNSRGYILEYYDENLKLVNQKEFEDKKSGIKGMFVKDNTVNLIECIVNKSEETIEYNVIKGSLSDFNFTKNNIFSIGKDNVRSPFAIGVGLFFFSNFSQIDHDPYGEVRISATGKYIAFNFDIKNKKQETHRVLVYDNQLNKVYEKEFSENIKDKYFKYNSFEVSDEDGTVYFLGKAYKNESFKDRVDDQINYTYKLYSINNSGVNSKSFETNDTYINSLEVLLNQKGLFCIGMYSEKNSNDFRGFAYYKLDKNELTVQKTKMTPFSEQFMIDKHGEKKGKKKSDKKKEISDVVYRDFFISDNNEIYFNAEEFYITTHTTFGPNGQTSTRTVYHYNDIYSCKFNFEGEMIWMRTINKGQATSGLTDYLSFTSGVKDGKMYLFLNGDDDVKKLKDNRIAFAQASVKKMNLYVIEIEPNGDFNYKILISDKDSKVTYRTNGGLFSNKFSAIFLEGNKGRDKRIAKIEL</sequence>
<gene>
    <name evidence="2" type="ORF">SAMN05444337_1098</name>
</gene>
<evidence type="ECO:0000313" key="2">
    <source>
        <dbReference type="EMBL" id="SHI91395.1"/>
    </source>
</evidence>
<feature type="signal peptide" evidence="1">
    <location>
        <begin position="1"/>
        <end position="19"/>
    </location>
</feature>